<proteinExistence type="predicted"/>
<evidence type="ECO:0000256" key="1">
    <source>
        <dbReference type="SAM" id="MobiDB-lite"/>
    </source>
</evidence>
<dbReference type="RefSeq" id="WP_345700878.1">
    <property type="nucleotide sequence ID" value="NZ_BAABIS010000001.1"/>
</dbReference>
<evidence type="ECO:0000259" key="2">
    <source>
        <dbReference type="Pfam" id="PF01370"/>
    </source>
</evidence>
<feature type="domain" description="NAD-dependent epimerase/dehydratase" evidence="2">
    <location>
        <begin position="2"/>
        <end position="71"/>
    </location>
</feature>
<organism evidence="3 4">
    <name type="scientific">Kitasatospora terrestris</name>
    <dbReference type="NCBI Taxonomy" id="258051"/>
    <lineage>
        <taxon>Bacteria</taxon>
        <taxon>Bacillati</taxon>
        <taxon>Actinomycetota</taxon>
        <taxon>Actinomycetes</taxon>
        <taxon>Kitasatosporales</taxon>
        <taxon>Streptomycetaceae</taxon>
        <taxon>Kitasatospora</taxon>
    </lineage>
</organism>
<keyword evidence="4" id="KW-1185">Reference proteome</keyword>
<feature type="compositionally biased region" description="Pro residues" evidence="1">
    <location>
        <begin position="126"/>
        <end position="139"/>
    </location>
</feature>
<sequence>MLGSTGYIGSAVARRLTADGHHVVHFVKDAGRLGPDAAPRVGDLTDPASLRAAVTDDIDAVPNLATPTGDEVDAAAVGALPERLRGTGRAFVYTSGVWVLGATGDTRSTRTPPVAPAGPRAGRSTRPPPPWAPRSPRPWPWTRSCPGAVPSPAWAGGPAARTS</sequence>
<name>A0ABP9EKB2_9ACTN</name>
<dbReference type="Pfam" id="PF01370">
    <property type="entry name" value="Epimerase"/>
    <property type="match status" value="1"/>
</dbReference>
<dbReference type="EMBL" id="BAABIS010000001">
    <property type="protein sequence ID" value="GAA4879412.1"/>
    <property type="molecule type" value="Genomic_DNA"/>
</dbReference>
<evidence type="ECO:0000313" key="3">
    <source>
        <dbReference type="EMBL" id="GAA4879412.1"/>
    </source>
</evidence>
<dbReference type="Proteomes" id="UP001501752">
    <property type="component" value="Unassembled WGS sequence"/>
</dbReference>
<dbReference type="InterPro" id="IPR036291">
    <property type="entry name" value="NAD(P)-bd_dom_sf"/>
</dbReference>
<dbReference type="Gene3D" id="3.40.50.720">
    <property type="entry name" value="NAD(P)-binding Rossmann-like Domain"/>
    <property type="match status" value="1"/>
</dbReference>
<dbReference type="InterPro" id="IPR001509">
    <property type="entry name" value="Epimerase_deHydtase"/>
</dbReference>
<gene>
    <name evidence="3" type="ORF">GCM10023235_69540</name>
</gene>
<feature type="region of interest" description="Disordered" evidence="1">
    <location>
        <begin position="103"/>
        <end position="163"/>
    </location>
</feature>
<dbReference type="SUPFAM" id="SSF51735">
    <property type="entry name" value="NAD(P)-binding Rossmann-fold domains"/>
    <property type="match status" value="1"/>
</dbReference>
<accession>A0ABP9EKB2</accession>
<reference evidence="4" key="1">
    <citation type="journal article" date="2019" name="Int. J. Syst. Evol. Microbiol.">
        <title>The Global Catalogue of Microorganisms (GCM) 10K type strain sequencing project: providing services to taxonomists for standard genome sequencing and annotation.</title>
        <authorList>
            <consortium name="The Broad Institute Genomics Platform"/>
            <consortium name="The Broad Institute Genome Sequencing Center for Infectious Disease"/>
            <person name="Wu L."/>
            <person name="Ma J."/>
        </authorList>
    </citation>
    <scope>NUCLEOTIDE SEQUENCE [LARGE SCALE GENOMIC DNA]</scope>
    <source>
        <strain evidence="4">JCM 13006</strain>
    </source>
</reference>
<feature type="compositionally biased region" description="Low complexity" evidence="1">
    <location>
        <begin position="109"/>
        <end position="125"/>
    </location>
</feature>
<evidence type="ECO:0000313" key="4">
    <source>
        <dbReference type="Proteomes" id="UP001501752"/>
    </source>
</evidence>
<protein>
    <recommendedName>
        <fullName evidence="2">NAD-dependent epimerase/dehydratase domain-containing protein</fullName>
    </recommendedName>
</protein>
<comment type="caution">
    <text evidence="3">The sequence shown here is derived from an EMBL/GenBank/DDBJ whole genome shotgun (WGS) entry which is preliminary data.</text>
</comment>